<feature type="domain" description="Chitin-binding type-3" evidence="3">
    <location>
        <begin position="89"/>
        <end position="135"/>
    </location>
</feature>
<keyword evidence="1" id="KW-0378">Hydrolase</keyword>
<evidence type="ECO:0000313" key="5">
    <source>
        <dbReference type="Proteomes" id="UP001529256"/>
    </source>
</evidence>
<dbReference type="EMBL" id="JAUDEA010000002">
    <property type="protein sequence ID" value="MDM8270535.1"/>
    <property type="molecule type" value="Genomic_DNA"/>
</dbReference>
<dbReference type="Pfam" id="PF02839">
    <property type="entry name" value="CBM_5_12"/>
    <property type="match status" value="1"/>
</dbReference>
<accession>A0ABT7V1R4</accession>
<dbReference type="Proteomes" id="UP001529256">
    <property type="component" value="Unassembled WGS sequence"/>
</dbReference>
<keyword evidence="5" id="KW-1185">Reference proteome</keyword>
<dbReference type="InterPro" id="IPR003610">
    <property type="entry name" value="CBM5/12"/>
</dbReference>
<evidence type="ECO:0000256" key="2">
    <source>
        <dbReference type="SAM" id="MobiDB-lite"/>
    </source>
</evidence>
<feature type="domain" description="Chitin-binding type-3" evidence="3">
    <location>
        <begin position="146"/>
        <end position="192"/>
    </location>
</feature>
<gene>
    <name evidence="4" type="ORF">QUW25_02380</name>
</gene>
<dbReference type="InterPro" id="IPR036573">
    <property type="entry name" value="CBM_sf_5/12"/>
</dbReference>
<comment type="caution">
    <text evidence="4">The sequence shown here is derived from an EMBL/GenBank/DDBJ whole genome shotgun (WGS) entry which is preliminary data.</text>
</comment>
<reference evidence="5" key="2">
    <citation type="submission" date="2023-06" db="EMBL/GenBank/DDBJ databases">
        <title>Identification and characterization of horizontal gene transfer across gut microbiota members of farm animals based on homology search.</title>
        <authorList>
            <person name="Zeman M."/>
            <person name="Kubasova T."/>
            <person name="Jahodarova E."/>
            <person name="Nykrynova M."/>
            <person name="Rychlik I."/>
        </authorList>
    </citation>
    <scope>NUCLEOTIDE SEQUENCE [LARGE SCALE GENOMIC DNA]</scope>
    <source>
        <strain evidence="5">153_Feed</strain>
    </source>
</reference>
<reference evidence="4 5" key="3">
    <citation type="submission" date="2023-06" db="EMBL/GenBank/DDBJ databases">
        <authorList>
            <person name="Zeman M."/>
            <person name="Kubasova T."/>
            <person name="Jahodarova E."/>
            <person name="Nykrynova M."/>
            <person name="Rychlik I."/>
        </authorList>
    </citation>
    <scope>NUCLEOTIDE SEQUENCE [LARGE SCALE GENOMIC DNA]</scope>
    <source>
        <strain evidence="4 5">153_Feed</strain>
    </source>
</reference>
<dbReference type="SMART" id="SM00495">
    <property type="entry name" value="ChtBD3"/>
    <property type="match status" value="2"/>
</dbReference>
<dbReference type="RefSeq" id="WP_289510631.1">
    <property type="nucleotide sequence ID" value="NZ_JAUDEA010000002.1"/>
</dbReference>
<reference evidence="4 5" key="1">
    <citation type="submission" date="2023-06" db="EMBL/GenBank/DDBJ databases">
        <title>Identification and characterization of horizontal gene transfer across gut microbiota members of farm animals based on homology search.</title>
        <authorList>
            <person name="Schwarzerova J."/>
            <person name="Nykrynova M."/>
            <person name="Jureckova K."/>
            <person name="Cejkova D."/>
            <person name="Rychlik I."/>
        </authorList>
    </citation>
    <scope>NUCLEOTIDE SEQUENCE [LARGE SCALE GENOMIC DNA]</scope>
    <source>
        <strain evidence="4 5">153_Feed</strain>
    </source>
</reference>
<sequence length="200" mass="21451">MFYGVLAASGVVLLTDAGHGKPVVECAGPSSVPDGYREDWVWVDTGDQLLHVCDVVPVEGTPEEAALALSRMQFASLPDEYAYEFRALADEWVAGVSYAAGQRVRHAGELYRCLQAHVSQEDWSPGAAPSLWARILPGQEGSGAEVGEWQQPESTNGYSTGDRVTHEGHLWESTADDNVWEPGAVGAPWKDLGPVEGGEA</sequence>
<feature type="region of interest" description="Disordered" evidence="2">
    <location>
        <begin position="142"/>
        <end position="200"/>
    </location>
</feature>
<evidence type="ECO:0000259" key="3">
    <source>
        <dbReference type="SMART" id="SM00495"/>
    </source>
</evidence>
<evidence type="ECO:0000313" key="4">
    <source>
        <dbReference type="EMBL" id="MDM8270535.1"/>
    </source>
</evidence>
<proteinExistence type="predicted"/>
<organism evidence="4 5">
    <name type="scientific">Thermophilibacter provencensis</name>
    <dbReference type="NCBI Taxonomy" id="1852386"/>
    <lineage>
        <taxon>Bacteria</taxon>
        <taxon>Bacillati</taxon>
        <taxon>Actinomycetota</taxon>
        <taxon>Coriobacteriia</taxon>
        <taxon>Coriobacteriales</taxon>
        <taxon>Atopobiaceae</taxon>
        <taxon>Thermophilibacter</taxon>
    </lineage>
</organism>
<protein>
    <recommendedName>
        <fullName evidence="3">Chitin-binding type-3 domain-containing protein</fullName>
    </recommendedName>
</protein>
<evidence type="ECO:0000256" key="1">
    <source>
        <dbReference type="ARBA" id="ARBA00022801"/>
    </source>
</evidence>
<dbReference type="CDD" id="cd12214">
    <property type="entry name" value="ChiA1_BD"/>
    <property type="match status" value="1"/>
</dbReference>
<dbReference type="SUPFAM" id="SSF51055">
    <property type="entry name" value="Carbohydrate binding domain"/>
    <property type="match status" value="1"/>
</dbReference>
<name>A0ABT7V1R4_9ACTN</name>
<dbReference type="Gene3D" id="2.10.10.20">
    <property type="entry name" value="Carbohydrate-binding module superfamily 5/12"/>
    <property type="match status" value="2"/>
</dbReference>